<keyword evidence="3" id="KW-1003">Cell membrane</keyword>
<keyword evidence="6 7" id="KW-0472">Membrane</keyword>
<organism evidence="10 11">
    <name type="scientific">Sphingobium indicum (strain DSM 16412 / CCM 7286 / MTCC 6364 / B90A)</name>
    <dbReference type="NCBI Taxonomy" id="861109"/>
    <lineage>
        <taxon>Bacteria</taxon>
        <taxon>Pseudomonadati</taxon>
        <taxon>Pseudomonadota</taxon>
        <taxon>Alphaproteobacteria</taxon>
        <taxon>Sphingomonadales</taxon>
        <taxon>Sphingomonadaceae</taxon>
        <taxon>Sphingobium</taxon>
    </lineage>
</organism>
<dbReference type="Proteomes" id="UP000004550">
    <property type="component" value="Chromosome"/>
</dbReference>
<accession>A0A1L5BQH5</accession>
<evidence type="ECO:0000256" key="6">
    <source>
        <dbReference type="ARBA" id="ARBA00023136"/>
    </source>
</evidence>
<keyword evidence="4 7" id="KW-0812">Transmembrane</keyword>
<feature type="transmembrane region" description="Helical" evidence="7">
    <location>
        <begin position="109"/>
        <end position="129"/>
    </location>
</feature>
<evidence type="ECO:0000256" key="5">
    <source>
        <dbReference type="ARBA" id="ARBA00022989"/>
    </source>
</evidence>
<feature type="transmembrane region" description="Helical" evidence="7">
    <location>
        <begin position="49"/>
        <end position="67"/>
    </location>
</feature>
<protein>
    <recommendedName>
        <fullName evidence="7">Protein MgtC</fullName>
    </recommendedName>
</protein>
<comment type="similarity">
    <text evidence="2 7">Belongs to the MgtC/SapB family.</text>
</comment>
<dbReference type="Pfam" id="PF02308">
    <property type="entry name" value="MgtC"/>
    <property type="match status" value="1"/>
</dbReference>
<evidence type="ECO:0000313" key="10">
    <source>
        <dbReference type="EMBL" id="APL95116.1"/>
    </source>
</evidence>
<dbReference type="KEGG" id="sinb:SIDU_11700"/>
<dbReference type="InterPro" id="IPR049177">
    <property type="entry name" value="MgtC_SapB_SrpB_YhiD_N"/>
</dbReference>
<dbReference type="EMBL" id="CP013070">
    <property type="protein sequence ID" value="APL95116.1"/>
    <property type="molecule type" value="Genomic_DNA"/>
</dbReference>
<feature type="transmembrane region" description="Helical" evidence="7">
    <location>
        <begin position="136"/>
        <end position="153"/>
    </location>
</feature>
<dbReference type="PANTHER" id="PTHR33778">
    <property type="entry name" value="PROTEIN MGTC"/>
    <property type="match status" value="1"/>
</dbReference>
<keyword evidence="7" id="KW-0997">Cell inner membrane</keyword>
<evidence type="ECO:0000256" key="1">
    <source>
        <dbReference type="ARBA" id="ARBA00004651"/>
    </source>
</evidence>
<gene>
    <name evidence="10" type="ORF">SIDU_11700</name>
</gene>
<keyword evidence="5 7" id="KW-1133">Transmembrane helix</keyword>
<dbReference type="PANTHER" id="PTHR33778:SF1">
    <property type="entry name" value="MAGNESIUM TRANSPORTER YHID-RELATED"/>
    <property type="match status" value="1"/>
</dbReference>
<sequence>MLIKPASINRKAGNGRVATRSGLGFRFRPSCRERQPPFAGFMAMLANDFGTTLVRLVLATLLGLALGFERERNGHDAGLRTHGLVSLSSAMLTLSALELVEAHPDGDPIRVVQGLAQAIGFIAGGLIFVRGGDVRNMTTAASLWMAAAVGITAGAGQYVLVLVGSLIALMLLSLLLLVEKRIARRSRKTDRLEGDAMPNRRGSVVPDREG</sequence>
<comment type="subcellular location">
    <subcellularLocation>
        <location evidence="7">Cell inner membrane</location>
        <topology evidence="7">Multi-pass membrane protein</topology>
    </subcellularLocation>
    <subcellularLocation>
        <location evidence="1">Cell membrane</location>
        <topology evidence="1">Multi-pass membrane protein</topology>
    </subcellularLocation>
</comment>
<dbReference type="PRINTS" id="PR01837">
    <property type="entry name" value="MGTCSAPBPROT"/>
</dbReference>
<name>A0A1L5BQH5_SPHIB</name>
<dbReference type="AlphaFoldDB" id="A0A1L5BQH5"/>
<evidence type="ECO:0000256" key="8">
    <source>
        <dbReference type="SAM" id="MobiDB-lite"/>
    </source>
</evidence>
<dbReference type="GO" id="GO:0005886">
    <property type="term" value="C:plasma membrane"/>
    <property type="evidence" value="ECO:0007669"/>
    <property type="project" value="UniProtKB-SubCell"/>
</dbReference>
<proteinExistence type="inferred from homology"/>
<evidence type="ECO:0000259" key="9">
    <source>
        <dbReference type="Pfam" id="PF02308"/>
    </source>
</evidence>
<dbReference type="RefSeq" id="WP_007686086.1">
    <property type="nucleotide sequence ID" value="NZ_CP013070.1"/>
</dbReference>
<dbReference type="InterPro" id="IPR003416">
    <property type="entry name" value="MgtC/SapB/SrpB/YhiD_fam"/>
</dbReference>
<reference evidence="10 11" key="1">
    <citation type="journal article" date="2012" name="J. Bacteriol.">
        <title>Genome sequence of Sphingobium indicum B90A, a hexachlorocyclohexane-degrading bacterium.</title>
        <authorList>
            <person name="Anand S."/>
            <person name="Sangwan N."/>
            <person name="Lata P."/>
            <person name="Kaur J."/>
            <person name="Dua A."/>
            <person name="Singh A.K."/>
            <person name="Verma M."/>
            <person name="Kaur J."/>
            <person name="Khurana J.P."/>
            <person name="Khurana P."/>
            <person name="Mathur S."/>
            <person name="Lal R."/>
        </authorList>
    </citation>
    <scope>NUCLEOTIDE SEQUENCE [LARGE SCALE GENOMIC DNA]</scope>
    <source>
        <strain evidence="11">DSM 16412 / CCM 7286 / MTCC 6364 / B90A</strain>
    </source>
</reference>
<feature type="region of interest" description="Disordered" evidence="8">
    <location>
        <begin position="188"/>
        <end position="210"/>
    </location>
</feature>
<evidence type="ECO:0000256" key="3">
    <source>
        <dbReference type="ARBA" id="ARBA00022475"/>
    </source>
</evidence>
<feature type="domain" description="MgtC/SapB/SrpB/YhiD N-terminal" evidence="9">
    <location>
        <begin position="56"/>
        <end position="179"/>
    </location>
</feature>
<evidence type="ECO:0000313" key="11">
    <source>
        <dbReference type="Proteomes" id="UP000004550"/>
    </source>
</evidence>
<evidence type="ECO:0000256" key="7">
    <source>
        <dbReference type="RuleBase" id="RU365041"/>
    </source>
</evidence>
<feature type="transmembrane region" description="Helical" evidence="7">
    <location>
        <begin position="159"/>
        <end position="178"/>
    </location>
</feature>
<evidence type="ECO:0000256" key="2">
    <source>
        <dbReference type="ARBA" id="ARBA00009298"/>
    </source>
</evidence>
<evidence type="ECO:0000256" key="4">
    <source>
        <dbReference type="ARBA" id="ARBA00022692"/>
    </source>
</evidence>